<evidence type="ECO:0000256" key="1">
    <source>
        <dbReference type="SAM" id="MobiDB-lite"/>
    </source>
</evidence>
<dbReference type="GO" id="GO:0006396">
    <property type="term" value="P:RNA processing"/>
    <property type="evidence" value="ECO:0007669"/>
    <property type="project" value="InterPro"/>
</dbReference>
<proteinExistence type="predicted"/>
<sequence>MVRGYRQSRAPYQLTSAMAKDRTLNPAAAHLKSEKAKAHAKAQKQRLQQRQEKLARRNPDRIQRQIDELRGKDDKGLALSAHEKKTLEDLERDLKGVKRAREALGLPLEQEKRGHDADRGGFRGRGRGRGGGGGGGHERRLAYGRRDGTGDDDGDDSDASTASSVATISLPAGPPPLLQLQIGRKETGQLAAHLTGLPAKPSESSASASQQPGAAQPVVTTYSSAPVMRDLKKEAAVFTPAAVHRQKKVQAAIDKIKRDAEDLSIDDEQ</sequence>
<organism evidence="3 4">
    <name type="scientific">Drechslerella dactyloides</name>
    <name type="common">Nematode-trapping fungus</name>
    <name type="synonym">Arthrobotrys dactyloides</name>
    <dbReference type="NCBI Taxonomy" id="74499"/>
    <lineage>
        <taxon>Eukaryota</taxon>
        <taxon>Fungi</taxon>
        <taxon>Dikarya</taxon>
        <taxon>Ascomycota</taxon>
        <taxon>Pezizomycotina</taxon>
        <taxon>Orbiliomycetes</taxon>
        <taxon>Orbiliales</taxon>
        <taxon>Orbiliaceae</taxon>
        <taxon>Drechslerella</taxon>
    </lineage>
</organism>
<dbReference type="Proteomes" id="UP001221413">
    <property type="component" value="Unassembled WGS sequence"/>
</dbReference>
<keyword evidence="4" id="KW-1185">Reference proteome</keyword>
<gene>
    <name evidence="3" type="ORF">Dda_4280</name>
</gene>
<feature type="compositionally biased region" description="Basic and acidic residues" evidence="1">
    <location>
        <begin position="109"/>
        <end position="121"/>
    </location>
</feature>
<feature type="compositionally biased region" description="Basic and acidic residues" evidence="1">
    <location>
        <begin position="49"/>
        <end position="102"/>
    </location>
</feature>
<evidence type="ECO:0000259" key="2">
    <source>
        <dbReference type="Pfam" id="PF09429"/>
    </source>
</evidence>
<feature type="region of interest" description="Disordered" evidence="1">
    <location>
        <begin position="1"/>
        <end position="218"/>
    </location>
</feature>
<feature type="compositionally biased region" description="Basic and acidic residues" evidence="1">
    <location>
        <begin position="136"/>
        <end position="149"/>
    </location>
</feature>
<dbReference type="EMBL" id="JAQGDS010000004">
    <property type="protein sequence ID" value="KAJ6261610.1"/>
    <property type="molecule type" value="Genomic_DNA"/>
</dbReference>
<name>A0AAD6NKQ6_DREDA</name>
<comment type="caution">
    <text evidence="3">The sequence shown here is derived from an EMBL/GenBank/DDBJ whole genome shotgun (WGS) entry which is preliminary data.</text>
</comment>
<dbReference type="Pfam" id="PF09429">
    <property type="entry name" value="Wbp11"/>
    <property type="match status" value="1"/>
</dbReference>
<accession>A0AAD6NKQ6</accession>
<evidence type="ECO:0000313" key="3">
    <source>
        <dbReference type="EMBL" id="KAJ6261610.1"/>
    </source>
</evidence>
<feature type="domain" description="Wbp11/ELF5/Saf1 N-terminal" evidence="2">
    <location>
        <begin position="22"/>
        <end position="98"/>
    </location>
</feature>
<protein>
    <recommendedName>
        <fullName evidence="2">Wbp11/ELF5/Saf1 N-terminal domain-containing protein</fullName>
    </recommendedName>
</protein>
<feature type="compositionally biased region" description="Low complexity" evidence="1">
    <location>
        <begin position="198"/>
        <end position="217"/>
    </location>
</feature>
<dbReference type="InterPro" id="IPR019007">
    <property type="entry name" value="Wbp11/ELF5/Saf1_N"/>
</dbReference>
<reference evidence="3" key="1">
    <citation type="submission" date="2023-01" db="EMBL/GenBank/DDBJ databases">
        <title>The chitinases involved in constricting ring structure development in the nematode-trapping fungus Drechslerella dactyloides.</title>
        <authorList>
            <person name="Wang R."/>
            <person name="Zhang L."/>
            <person name="Tang P."/>
            <person name="Li S."/>
            <person name="Liang L."/>
        </authorList>
    </citation>
    <scope>NUCLEOTIDE SEQUENCE</scope>
    <source>
        <strain evidence="3">YMF1.00031</strain>
    </source>
</reference>
<dbReference type="AlphaFoldDB" id="A0AAD6NKQ6"/>
<evidence type="ECO:0000313" key="4">
    <source>
        <dbReference type="Proteomes" id="UP001221413"/>
    </source>
</evidence>